<protein>
    <submittedName>
        <fullName evidence="1">Uncharacterized protein</fullName>
    </submittedName>
</protein>
<proteinExistence type="predicted"/>
<name>A0A2P2NY69_RHIMU</name>
<organism evidence="1">
    <name type="scientific">Rhizophora mucronata</name>
    <name type="common">Asiatic mangrove</name>
    <dbReference type="NCBI Taxonomy" id="61149"/>
    <lineage>
        <taxon>Eukaryota</taxon>
        <taxon>Viridiplantae</taxon>
        <taxon>Streptophyta</taxon>
        <taxon>Embryophyta</taxon>
        <taxon>Tracheophyta</taxon>
        <taxon>Spermatophyta</taxon>
        <taxon>Magnoliopsida</taxon>
        <taxon>eudicotyledons</taxon>
        <taxon>Gunneridae</taxon>
        <taxon>Pentapetalae</taxon>
        <taxon>rosids</taxon>
        <taxon>fabids</taxon>
        <taxon>Malpighiales</taxon>
        <taxon>Rhizophoraceae</taxon>
        <taxon>Rhizophora</taxon>
    </lineage>
</organism>
<evidence type="ECO:0000313" key="1">
    <source>
        <dbReference type="EMBL" id="MBX47349.1"/>
    </source>
</evidence>
<dbReference type="AlphaFoldDB" id="A0A2P2NY69"/>
<accession>A0A2P2NY69</accession>
<sequence length="37" mass="4412">MLPREQSLETAMVVEVSHFHWGTNTRGRKKEKKNKEE</sequence>
<dbReference type="EMBL" id="GGEC01066865">
    <property type="protein sequence ID" value="MBX47349.1"/>
    <property type="molecule type" value="Transcribed_RNA"/>
</dbReference>
<reference evidence="1" key="1">
    <citation type="submission" date="2018-02" db="EMBL/GenBank/DDBJ databases">
        <title>Rhizophora mucronata_Transcriptome.</title>
        <authorList>
            <person name="Meera S.P."/>
            <person name="Sreeshan A."/>
            <person name="Augustine A."/>
        </authorList>
    </citation>
    <scope>NUCLEOTIDE SEQUENCE</scope>
    <source>
        <tissue evidence="1">Leaf</tissue>
    </source>
</reference>